<sequence>MTRAAVEEGFTRFVSDAIEQTAAEFSISAVIGGNSGALDQFLGESDVLQEKIVEPELREYRQETLDQFEVILDWVESGDDIDAYREEILAAGPFAGNIREDLSTRRHEEVENELLERHRRLGEAVRGLVAAEEDDFWAAARAELDRATATELVEEHFAFTGPLEAHRDAFEMVATIDPEEILGGIGGMFGGSTFDVEYTDEAMRAMSRAERAVIEDAKAEVRERFES</sequence>
<gene>
    <name evidence="1" type="ORF">GRX03_03685</name>
</gene>
<evidence type="ECO:0000313" key="2">
    <source>
        <dbReference type="Proteomes" id="UP000466535"/>
    </source>
</evidence>
<dbReference type="AlphaFoldDB" id="A0A6B0TBX9"/>
<dbReference type="Proteomes" id="UP000466535">
    <property type="component" value="Unassembled WGS sequence"/>
</dbReference>
<comment type="caution">
    <text evidence="1">The sequence shown here is derived from an EMBL/GenBank/DDBJ whole genome shotgun (WGS) entry which is preliminary data.</text>
</comment>
<name>A0A6B0TBX9_9EURY</name>
<protein>
    <submittedName>
        <fullName evidence="1">Uncharacterized protein</fullName>
    </submittedName>
</protein>
<accession>A0A6B0TBX9</accession>
<dbReference type="RefSeq" id="WP_159762811.1">
    <property type="nucleotide sequence ID" value="NZ_WUUT01000001.1"/>
</dbReference>
<dbReference type="EMBL" id="WUUT01000001">
    <property type="protein sequence ID" value="MXR50709.1"/>
    <property type="molecule type" value="Genomic_DNA"/>
</dbReference>
<keyword evidence="2" id="KW-1185">Reference proteome</keyword>
<organism evidence="1 2">
    <name type="scientific">Halovenus carboxidivorans</name>
    <dbReference type="NCBI Taxonomy" id="2692199"/>
    <lineage>
        <taxon>Archaea</taxon>
        <taxon>Methanobacteriati</taxon>
        <taxon>Methanobacteriota</taxon>
        <taxon>Stenosarchaea group</taxon>
        <taxon>Halobacteria</taxon>
        <taxon>Halobacteriales</taxon>
        <taxon>Haloarculaceae</taxon>
        <taxon>Halovenus</taxon>
    </lineage>
</organism>
<reference evidence="1 2" key="1">
    <citation type="submission" date="2019-12" db="EMBL/GenBank/DDBJ databases">
        <title>Isolation and characterization of three novel carbon monoxide-oxidizing members of Halobacteria from salione crusts and soils.</title>
        <authorList>
            <person name="Myers M.R."/>
            <person name="King G.M."/>
        </authorList>
    </citation>
    <scope>NUCLEOTIDE SEQUENCE [LARGE SCALE GENOMIC DNA]</scope>
    <source>
        <strain evidence="1 2">WSH3</strain>
    </source>
</reference>
<evidence type="ECO:0000313" key="1">
    <source>
        <dbReference type="EMBL" id="MXR50709.1"/>
    </source>
</evidence>
<proteinExistence type="predicted"/>
<dbReference type="OrthoDB" id="229887at2157"/>